<dbReference type="AlphaFoldDB" id="A0A096CKL4"/>
<sequence>MNEDKHIIWSNYDLDYEDWRGDLEAEYPELSEDERISLMYEINGHYLDDERMNLNVQLSQPILVIGDLGLWNGRRMGYKEIPSGNIRDCLYGDTDYSTWYVDRLGDLRCDAIHHDGTNHYLYRVYKDGVRDSQIELLKEKLYRGTATRADITRVTRRLGDDIAKVYGFSIPRQRQAATIER</sequence>
<dbReference type="HOGENOM" id="CLU_1552234_0_0_9"/>
<reference evidence="1 2" key="1">
    <citation type="submission" date="2011-08" db="EMBL/GenBank/DDBJ databases">
        <title>The Genome Sequence of Clostridium orbiscindens 1_3_50AFAA.</title>
        <authorList>
            <consortium name="The Broad Institute Genome Sequencing Platform"/>
            <person name="Earl A."/>
            <person name="Ward D."/>
            <person name="Feldgarden M."/>
            <person name="Gevers D."/>
            <person name="Daigneault M."/>
            <person name="Strauss J."/>
            <person name="Allen-Vercoe E."/>
            <person name="Young S.K."/>
            <person name="Zeng Q."/>
            <person name="Gargeya S."/>
            <person name="Fitzgerald M."/>
            <person name="Haas B."/>
            <person name="Abouelleil A."/>
            <person name="Alvarado L."/>
            <person name="Arachchi H.M."/>
            <person name="Berlin A."/>
            <person name="Brown A."/>
            <person name="Chapman S.B."/>
            <person name="Chen Z."/>
            <person name="Dunbar C."/>
            <person name="Freedman E."/>
            <person name="Gearin G."/>
            <person name="Gellesch M."/>
            <person name="Goldberg J."/>
            <person name="Griggs A."/>
            <person name="Gujja S."/>
            <person name="Heiman D."/>
            <person name="Howarth C."/>
            <person name="Larson L."/>
            <person name="Lui A."/>
            <person name="MacDonald P.J.P."/>
            <person name="Montmayeur A."/>
            <person name="Murphy C."/>
            <person name="Neiman D."/>
            <person name="Pearson M."/>
            <person name="Priest M."/>
            <person name="Roberts A."/>
            <person name="Saif S."/>
            <person name="Shea T."/>
            <person name="Shenoy N."/>
            <person name="Sisk P."/>
            <person name="Stolte C."/>
            <person name="Sykes S."/>
            <person name="Wortman J."/>
            <person name="Nusbaum C."/>
            <person name="Birren B."/>
        </authorList>
    </citation>
    <scope>NUCLEOTIDE SEQUENCE [LARGE SCALE GENOMIC DNA]</scope>
    <source>
        <strain evidence="1 2">1_3_50AFAA</strain>
    </source>
</reference>
<organism evidence="1 2">
    <name type="scientific">Flavonifractor plautii 1_3_50AFAA</name>
    <dbReference type="NCBI Taxonomy" id="742738"/>
    <lineage>
        <taxon>Bacteria</taxon>
        <taxon>Bacillati</taxon>
        <taxon>Bacillota</taxon>
        <taxon>Clostridia</taxon>
        <taxon>Eubacteriales</taxon>
        <taxon>Oscillospiraceae</taxon>
        <taxon>Flavonifractor</taxon>
    </lineage>
</organism>
<name>A0A096CKL4_FLAPL</name>
<comment type="caution">
    <text evidence="1">The sequence shown here is derived from an EMBL/GenBank/DDBJ whole genome shotgun (WGS) entry which is preliminary data.</text>
</comment>
<dbReference type="PATRIC" id="fig|742738.3.peg.2117"/>
<accession>A0A096CKL4</accession>
<evidence type="ECO:0000313" key="2">
    <source>
        <dbReference type="Proteomes" id="UP000029585"/>
    </source>
</evidence>
<protein>
    <submittedName>
        <fullName evidence="1">Uncharacterized protein</fullName>
    </submittedName>
</protein>
<dbReference type="RefSeq" id="WP_009258156.1">
    <property type="nucleotide sequence ID" value="NZ_KN174163.1"/>
</dbReference>
<keyword evidence="2" id="KW-1185">Reference proteome</keyword>
<dbReference type="Proteomes" id="UP000029585">
    <property type="component" value="Unassembled WGS sequence"/>
</dbReference>
<dbReference type="EMBL" id="ADLO01000059">
    <property type="protein sequence ID" value="KGF55332.1"/>
    <property type="molecule type" value="Genomic_DNA"/>
</dbReference>
<evidence type="ECO:0000313" key="1">
    <source>
        <dbReference type="EMBL" id="KGF55332.1"/>
    </source>
</evidence>
<gene>
    <name evidence="1" type="ORF">HMPREF9460_02067</name>
</gene>
<proteinExistence type="predicted"/>
<dbReference type="eggNOG" id="ENOG50336UQ">
    <property type="taxonomic scope" value="Bacteria"/>
</dbReference>